<dbReference type="InterPro" id="IPR011711">
    <property type="entry name" value="GntR_C"/>
</dbReference>
<evidence type="ECO:0000256" key="2">
    <source>
        <dbReference type="ARBA" id="ARBA00023125"/>
    </source>
</evidence>
<dbReference type="PROSITE" id="PS50949">
    <property type="entry name" value="HTH_GNTR"/>
    <property type="match status" value="1"/>
</dbReference>
<dbReference type="PANTHER" id="PTHR43537:SF44">
    <property type="entry name" value="GNTR FAMILY REGULATORY PROTEIN"/>
    <property type="match status" value="1"/>
</dbReference>
<dbReference type="GO" id="GO:0003677">
    <property type="term" value="F:DNA binding"/>
    <property type="evidence" value="ECO:0007669"/>
    <property type="project" value="UniProtKB-KW"/>
</dbReference>
<dbReference type="Pfam" id="PF00392">
    <property type="entry name" value="GntR"/>
    <property type="match status" value="1"/>
</dbReference>
<sequence length="392" mass="43015">MGFDTDRNAVPVAKDQRLVVVRVSVLGRARRLLDGHSDSVVKEAPRHGFAEGRCFWIRLDVIPANLGGPVRKSREGARWLRHRGRRRAEGPVPLQGSQGCLRSVRQGAGVRSAGGAGGGPTARWTRERVLRREGYPRPNQTARGEDRRVQRVAERAPVLHSDVLDRLGRDIAHGACPPGSVVTLSVLAEEHGVSRTVVREAVRVLESLGMVESRRRVGVRVRPVQDWSVLDPQLVSWRLTGPERDAQLHRLTEIRLAIEPTAARLAARHAPEVGQRLLELAATLRRLGEDGRGVDEEYLQADVAFHTLLIEASGNDMLAALQDIIAAVLVGRTHLRLTPANPAPASLDHHEAVARAVAAGDEDQAEHYARAVVMEVWHELREVSVTPPLAQA</sequence>
<keyword evidence="6" id="KW-1185">Reference proteome</keyword>
<dbReference type="GO" id="GO:0003700">
    <property type="term" value="F:DNA-binding transcription factor activity"/>
    <property type="evidence" value="ECO:0007669"/>
    <property type="project" value="InterPro"/>
</dbReference>
<dbReference type="EMBL" id="VJXR01000003">
    <property type="protein sequence ID" value="TRW47305.1"/>
    <property type="molecule type" value="Genomic_DNA"/>
</dbReference>
<dbReference type="InterPro" id="IPR008920">
    <property type="entry name" value="TF_FadR/GntR_C"/>
</dbReference>
<dbReference type="SUPFAM" id="SSF48008">
    <property type="entry name" value="GntR ligand-binding domain-like"/>
    <property type="match status" value="1"/>
</dbReference>
<dbReference type="SMART" id="SM00345">
    <property type="entry name" value="HTH_GNTR"/>
    <property type="match status" value="1"/>
</dbReference>
<protein>
    <submittedName>
        <fullName evidence="5">FadR family transcriptional regulator</fullName>
    </submittedName>
</protein>
<evidence type="ECO:0000256" key="1">
    <source>
        <dbReference type="ARBA" id="ARBA00023015"/>
    </source>
</evidence>
<organism evidence="5 6">
    <name type="scientific">Georgenia yuyongxinii</name>
    <dbReference type="NCBI Taxonomy" id="2589797"/>
    <lineage>
        <taxon>Bacteria</taxon>
        <taxon>Bacillati</taxon>
        <taxon>Actinomycetota</taxon>
        <taxon>Actinomycetes</taxon>
        <taxon>Micrococcales</taxon>
        <taxon>Bogoriellaceae</taxon>
        <taxon>Georgenia</taxon>
    </lineage>
</organism>
<evidence type="ECO:0000313" key="6">
    <source>
        <dbReference type="Proteomes" id="UP000318693"/>
    </source>
</evidence>
<dbReference type="InterPro" id="IPR036388">
    <property type="entry name" value="WH-like_DNA-bd_sf"/>
</dbReference>
<keyword evidence="1" id="KW-0805">Transcription regulation</keyword>
<keyword evidence="2" id="KW-0238">DNA-binding</keyword>
<dbReference type="AlphaFoldDB" id="A0A552WX93"/>
<dbReference type="Gene3D" id="1.20.120.530">
    <property type="entry name" value="GntR ligand-binding domain-like"/>
    <property type="match status" value="1"/>
</dbReference>
<evidence type="ECO:0000313" key="5">
    <source>
        <dbReference type="EMBL" id="TRW47305.1"/>
    </source>
</evidence>
<keyword evidence="3" id="KW-0804">Transcription</keyword>
<proteinExistence type="predicted"/>
<dbReference type="SMART" id="SM00895">
    <property type="entry name" value="FCD"/>
    <property type="match status" value="1"/>
</dbReference>
<accession>A0A552WX93</accession>
<dbReference type="InterPro" id="IPR000524">
    <property type="entry name" value="Tscrpt_reg_HTH_GntR"/>
</dbReference>
<dbReference type="Pfam" id="PF07729">
    <property type="entry name" value="FCD"/>
    <property type="match status" value="1"/>
</dbReference>
<name>A0A552WX93_9MICO</name>
<dbReference type="SUPFAM" id="SSF46785">
    <property type="entry name" value="Winged helix' DNA-binding domain"/>
    <property type="match status" value="1"/>
</dbReference>
<dbReference type="PANTHER" id="PTHR43537">
    <property type="entry name" value="TRANSCRIPTIONAL REGULATOR, GNTR FAMILY"/>
    <property type="match status" value="1"/>
</dbReference>
<dbReference type="Proteomes" id="UP000318693">
    <property type="component" value="Unassembled WGS sequence"/>
</dbReference>
<gene>
    <name evidence="5" type="ORF">FJ693_02075</name>
</gene>
<comment type="caution">
    <text evidence="5">The sequence shown here is derived from an EMBL/GenBank/DDBJ whole genome shotgun (WGS) entry which is preliminary data.</text>
</comment>
<dbReference type="Gene3D" id="1.10.10.10">
    <property type="entry name" value="Winged helix-like DNA-binding domain superfamily/Winged helix DNA-binding domain"/>
    <property type="match status" value="1"/>
</dbReference>
<dbReference type="InterPro" id="IPR036390">
    <property type="entry name" value="WH_DNA-bd_sf"/>
</dbReference>
<feature type="domain" description="HTH gntR-type" evidence="4">
    <location>
        <begin position="157"/>
        <end position="224"/>
    </location>
</feature>
<evidence type="ECO:0000256" key="3">
    <source>
        <dbReference type="ARBA" id="ARBA00023163"/>
    </source>
</evidence>
<evidence type="ECO:0000259" key="4">
    <source>
        <dbReference type="PROSITE" id="PS50949"/>
    </source>
</evidence>
<reference evidence="5 6" key="1">
    <citation type="submission" date="2019-07" db="EMBL/GenBank/DDBJ databases">
        <title>Georgenia wutianyii sp. nov. and Georgenia *** sp. nov. isolated from plateau pika (Ochotona curzoniae) in the Qinghai-Tibet plateau of China.</title>
        <authorList>
            <person name="Tian Z."/>
        </authorList>
    </citation>
    <scope>NUCLEOTIDE SEQUENCE [LARGE SCALE GENOMIC DNA]</scope>
    <source>
        <strain evidence="5 6">Z446</strain>
    </source>
</reference>